<dbReference type="AlphaFoldDB" id="E6W1U8"/>
<organism evidence="2 3">
    <name type="scientific">Desulfurispirillum indicum (strain ATCC BAA-1389 / DSM 22839 / S5)</name>
    <dbReference type="NCBI Taxonomy" id="653733"/>
    <lineage>
        <taxon>Bacteria</taxon>
        <taxon>Pseudomonadati</taxon>
        <taxon>Chrysiogenota</taxon>
        <taxon>Chrysiogenia</taxon>
        <taxon>Chrysiogenales</taxon>
        <taxon>Chrysiogenaceae</taxon>
        <taxon>Desulfurispirillum</taxon>
    </lineage>
</organism>
<reference evidence="2 3" key="1">
    <citation type="submission" date="2010-12" db="EMBL/GenBank/DDBJ databases">
        <title>Complete sequence of Desulfurispirillum indicum S5.</title>
        <authorList>
            <consortium name="US DOE Joint Genome Institute"/>
            <person name="Lucas S."/>
            <person name="Copeland A."/>
            <person name="Lapidus A."/>
            <person name="Cheng J.-F."/>
            <person name="Goodwin L."/>
            <person name="Pitluck S."/>
            <person name="Chertkov O."/>
            <person name="Held B."/>
            <person name="Detter J.C."/>
            <person name="Han C."/>
            <person name="Tapia R."/>
            <person name="Land M."/>
            <person name="Hauser L."/>
            <person name="Kyrpides N."/>
            <person name="Ivanova N."/>
            <person name="Mikhailova N."/>
            <person name="Haggblom M."/>
            <person name="Rauschenbach I."/>
            <person name="Bini E."/>
            <person name="Woyke T."/>
        </authorList>
    </citation>
    <scope>NUCLEOTIDE SEQUENCE [LARGE SCALE GENOMIC DNA]</scope>
    <source>
        <strain evidence="3">ATCC BAA-1389 / DSM 22839 / S5</strain>
    </source>
</reference>
<dbReference type="RefSeq" id="WP_013505368.1">
    <property type="nucleotide sequence ID" value="NC_014836.1"/>
</dbReference>
<gene>
    <name evidence="2" type="ordered locus">Selin_0736</name>
</gene>
<feature type="compositionally biased region" description="Polar residues" evidence="1">
    <location>
        <begin position="83"/>
        <end position="94"/>
    </location>
</feature>
<dbReference type="EMBL" id="CP002432">
    <property type="protein sequence ID" value="ADU65480.1"/>
    <property type="molecule type" value="Genomic_DNA"/>
</dbReference>
<sequence length="108" mass="12518">MSLNIGPINHMQILAKINVAERLHDQMENRQRFVIEKIIAEKVQENEKERMQTVKELEETEKAGPGDRDAREKDERNPRQKNKGQNQPDSGTISEENRGRDGHIDFLA</sequence>
<dbReference type="KEGG" id="din:Selin_0736"/>
<protein>
    <submittedName>
        <fullName evidence="2">Uncharacterized protein</fullName>
    </submittedName>
</protein>
<feature type="region of interest" description="Disordered" evidence="1">
    <location>
        <begin position="42"/>
        <end position="108"/>
    </location>
</feature>
<proteinExistence type="predicted"/>
<dbReference type="HOGENOM" id="CLU_2192767_0_0_0"/>
<dbReference type="Proteomes" id="UP000002572">
    <property type="component" value="Chromosome"/>
</dbReference>
<feature type="compositionally biased region" description="Basic and acidic residues" evidence="1">
    <location>
        <begin position="42"/>
        <end position="78"/>
    </location>
</feature>
<accession>E6W1U8</accession>
<evidence type="ECO:0000313" key="2">
    <source>
        <dbReference type="EMBL" id="ADU65480.1"/>
    </source>
</evidence>
<evidence type="ECO:0000256" key="1">
    <source>
        <dbReference type="SAM" id="MobiDB-lite"/>
    </source>
</evidence>
<dbReference type="STRING" id="653733.Selin_0736"/>
<dbReference type="InParanoid" id="E6W1U8"/>
<feature type="compositionally biased region" description="Basic and acidic residues" evidence="1">
    <location>
        <begin position="95"/>
        <end position="108"/>
    </location>
</feature>
<keyword evidence="3" id="KW-1185">Reference proteome</keyword>
<evidence type="ECO:0000313" key="3">
    <source>
        <dbReference type="Proteomes" id="UP000002572"/>
    </source>
</evidence>
<name>E6W1U8_DESIS</name>